<dbReference type="SUPFAM" id="SSF57997">
    <property type="entry name" value="Tropomyosin"/>
    <property type="match status" value="1"/>
</dbReference>
<dbReference type="Proteomes" id="UP000199076">
    <property type="component" value="Unassembled WGS sequence"/>
</dbReference>
<dbReference type="EMBL" id="FNBK01000008">
    <property type="protein sequence ID" value="SDF69299.1"/>
    <property type="molecule type" value="Genomic_DNA"/>
</dbReference>
<dbReference type="RefSeq" id="WP_092692481.1">
    <property type="nucleotide sequence ID" value="NZ_FNBK01000008.1"/>
</dbReference>
<dbReference type="AlphaFoldDB" id="A0A1G7N7G9"/>
<organism evidence="3 4">
    <name type="scientific">Halorientalis regularis</name>
    <dbReference type="NCBI Taxonomy" id="660518"/>
    <lineage>
        <taxon>Archaea</taxon>
        <taxon>Methanobacteriati</taxon>
        <taxon>Methanobacteriota</taxon>
        <taxon>Stenosarchaea group</taxon>
        <taxon>Halobacteria</taxon>
        <taxon>Halobacteriales</taxon>
        <taxon>Haloarculaceae</taxon>
        <taxon>Halorientalis</taxon>
    </lineage>
</organism>
<evidence type="ECO:0000256" key="1">
    <source>
        <dbReference type="SAM" id="Coils"/>
    </source>
</evidence>
<dbReference type="OrthoDB" id="242713at2157"/>
<feature type="compositionally biased region" description="Acidic residues" evidence="2">
    <location>
        <begin position="254"/>
        <end position="265"/>
    </location>
</feature>
<proteinExistence type="predicted"/>
<evidence type="ECO:0000313" key="3">
    <source>
        <dbReference type="EMBL" id="SDF69299.1"/>
    </source>
</evidence>
<feature type="compositionally biased region" description="Acidic residues" evidence="2">
    <location>
        <begin position="174"/>
        <end position="236"/>
    </location>
</feature>
<name>A0A1G7N7G9_9EURY</name>
<feature type="coiled-coil region" evidence="1">
    <location>
        <begin position="319"/>
        <end position="405"/>
    </location>
</feature>
<evidence type="ECO:0000313" key="4">
    <source>
        <dbReference type="Proteomes" id="UP000199076"/>
    </source>
</evidence>
<keyword evidence="4" id="KW-1185">Reference proteome</keyword>
<dbReference type="Gene3D" id="1.10.287.1490">
    <property type="match status" value="1"/>
</dbReference>
<keyword evidence="1" id="KW-0175">Coiled coil</keyword>
<protein>
    <recommendedName>
        <fullName evidence="5">t-SNARE coiled-coil homology domain-containing protein</fullName>
    </recommendedName>
</protein>
<evidence type="ECO:0008006" key="5">
    <source>
        <dbReference type="Google" id="ProtNLM"/>
    </source>
</evidence>
<reference evidence="4" key="1">
    <citation type="submission" date="2016-10" db="EMBL/GenBank/DDBJ databases">
        <authorList>
            <person name="Varghese N."/>
            <person name="Submissions S."/>
        </authorList>
    </citation>
    <scope>NUCLEOTIDE SEQUENCE [LARGE SCALE GENOMIC DNA]</scope>
    <source>
        <strain evidence="4">IBRC-M 10760</strain>
    </source>
</reference>
<feature type="region of interest" description="Disordered" evidence="2">
    <location>
        <begin position="119"/>
        <end position="285"/>
    </location>
</feature>
<sequence>MSESQNYEEVTVASNGLTVIKTFEADAFPVPAIAFRINSDRTEAVTVRLVDDVPENVAVEDLGFHPEYGSEYWTIEDDEITFEREIEAEEQYTTVYGIRATGTDNVEQFLTEPEIAEVDPPLEGEDGVVGGSGSDVVRDVISGNADSVPGLEDEEAEEEDIGTLDLTDPNAEGAEADPDEVDLLGDEDETDEEAEDAAETEAEDADEEESKEPDEQEADTGEETEAESDETEDTEPDTGGSLDVESVASALATEIEEGEVDDDDLEVLRSELEIESSGGTGGAVEARIEKLQSDVTELDAYVDALEEFLEENGTGQDLIEGLQEDVSNLEDQLGGLEDDIEDNTQQVSALEDSVEGIQGDLQSLKGDVKDVDDDIDSIQGAIDDLEDELDDIDEVDDRVDDIEDDIVELKEWREQLSNVLGAADSD</sequence>
<accession>A0A1G7N7G9</accession>
<dbReference type="STRING" id="660518.SAMN05216218_108189"/>
<evidence type="ECO:0000256" key="2">
    <source>
        <dbReference type="SAM" id="MobiDB-lite"/>
    </source>
</evidence>
<gene>
    <name evidence="3" type="ORF">SAMN05216218_108189</name>
</gene>
<feature type="compositionally biased region" description="Acidic residues" evidence="2">
    <location>
        <begin position="151"/>
        <end position="162"/>
    </location>
</feature>